<accession>A0A919MW24</accession>
<keyword evidence="3" id="KW-1185">Reference proteome</keyword>
<gene>
    <name evidence="2" type="ORF">Ani05nite_53040</name>
</gene>
<organism evidence="2 3">
    <name type="scientific">Actinoplanes nipponensis</name>
    <dbReference type="NCBI Taxonomy" id="135950"/>
    <lineage>
        <taxon>Bacteria</taxon>
        <taxon>Bacillati</taxon>
        <taxon>Actinomycetota</taxon>
        <taxon>Actinomycetes</taxon>
        <taxon>Micromonosporales</taxon>
        <taxon>Micromonosporaceae</taxon>
        <taxon>Actinoplanes</taxon>
    </lineage>
</organism>
<dbReference type="AlphaFoldDB" id="A0A919MW24"/>
<keyword evidence="1" id="KW-1133">Transmembrane helix</keyword>
<feature type="transmembrane region" description="Helical" evidence="1">
    <location>
        <begin position="20"/>
        <end position="39"/>
    </location>
</feature>
<keyword evidence="1" id="KW-0812">Transmembrane</keyword>
<dbReference type="InterPro" id="IPR045728">
    <property type="entry name" value="DUF6082"/>
</dbReference>
<keyword evidence="1" id="KW-0472">Membrane</keyword>
<feature type="transmembrane region" description="Helical" evidence="1">
    <location>
        <begin position="59"/>
        <end position="81"/>
    </location>
</feature>
<reference evidence="2" key="1">
    <citation type="submission" date="2021-01" db="EMBL/GenBank/DDBJ databases">
        <title>Whole genome shotgun sequence of Actinoplanes nipponensis NBRC 14063.</title>
        <authorList>
            <person name="Komaki H."/>
            <person name="Tamura T."/>
        </authorList>
    </citation>
    <scope>NUCLEOTIDE SEQUENCE</scope>
    <source>
        <strain evidence="2">NBRC 14063</strain>
    </source>
</reference>
<proteinExistence type="predicted"/>
<sequence length="264" mass="29212">MTRRRPHPAAVAARSPLRFFAVALGLGAGAGIVLWSPLIMYRVLGKSQPWVMLADVGEAYGGASALLSAAALSGIGASLFLQSRQMRQELMSLDKQRHFELVKLALENPEFVEVIDGSPLDAQDGRQKIYANLTLTYWLAMWELGEIGEAELRTLTSHMFRSGISRAWWGQVSSRWITIRGHRRRRFVQIVREEWATAEGHASLEAIPGGAESHRSRRDVTAYPRTATRWCAAVAAMAVVGVVAGRTRRRRASRHSRAGPNGRS</sequence>
<name>A0A919MW24_9ACTN</name>
<dbReference type="Pfam" id="PF19560">
    <property type="entry name" value="DUF6082"/>
    <property type="match status" value="1"/>
</dbReference>
<protein>
    <submittedName>
        <fullName evidence="2">Uncharacterized protein</fullName>
    </submittedName>
</protein>
<dbReference type="EMBL" id="BOMQ01000061">
    <property type="protein sequence ID" value="GIE51770.1"/>
    <property type="molecule type" value="Genomic_DNA"/>
</dbReference>
<evidence type="ECO:0000313" key="3">
    <source>
        <dbReference type="Proteomes" id="UP000647172"/>
    </source>
</evidence>
<evidence type="ECO:0000256" key="1">
    <source>
        <dbReference type="SAM" id="Phobius"/>
    </source>
</evidence>
<evidence type="ECO:0000313" key="2">
    <source>
        <dbReference type="EMBL" id="GIE51770.1"/>
    </source>
</evidence>
<dbReference type="RefSeq" id="WP_203772599.1">
    <property type="nucleotide sequence ID" value="NZ_JBHRYL010000029.1"/>
</dbReference>
<dbReference type="Proteomes" id="UP000647172">
    <property type="component" value="Unassembled WGS sequence"/>
</dbReference>
<comment type="caution">
    <text evidence="2">The sequence shown here is derived from an EMBL/GenBank/DDBJ whole genome shotgun (WGS) entry which is preliminary data.</text>
</comment>